<dbReference type="InterPro" id="IPR013087">
    <property type="entry name" value="Znf_C2H2_type"/>
</dbReference>
<evidence type="ECO:0000256" key="1">
    <source>
        <dbReference type="PROSITE-ProRule" id="PRU00042"/>
    </source>
</evidence>
<dbReference type="GO" id="GO:0008270">
    <property type="term" value="F:zinc ion binding"/>
    <property type="evidence" value="ECO:0007669"/>
    <property type="project" value="UniProtKB-KW"/>
</dbReference>
<keyword evidence="1" id="KW-0862">Zinc</keyword>
<gene>
    <name evidence="4" type="ORF">H0H81_002625</name>
</gene>
<evidence type="ECO:0000259" key="3">
    <source>
        <dbReference type="PROSITE" id="PS50157"/>
    </source>
</evidence>
<comment type="caution">
    <text evidence="4">The sequence shown here is derived from an EMBL/GenBank/DDBJ whole genome shotgun (WGS) entry which is preliminary data.</text>
</comment>
<feature type="domain" description="C2H2-type" evidence="3">
    <location>
        <begin position="10"/>
        <end position="34"/>
    </location>
</feature>
<dbReference type="EMBL" id="JABCKI010000008">
    <property type="protein sequence ID" value="KAG5654436.1"/>
    <property type="molecule type" value="Genomic_DNA"/>
</dbReference>
<reference evidence="4" key="2">
    <citation type="submission" date="2021-10" db="EMBL/GenBank/DDBJ databases">
        <title>Phylogenomics reveals ancestral predisposition of the termite-cultivated fungus Termitomyces towards a domesticated lifestyle.</title>
        <authorList>
            <person name="Auxier B."/>
            <person name="Grum-Grzhimaylo A."/>
            <person name="Cardenas M.E."/>
            <person name="Lodge J.D."/>
            <person name="Laessoe T."/>
            <person name="Pedersen O."/>
            <person name="Smith M.E."/>
            <person name="Kuyper T.W."/>
            <person name="Franco-Molano E.A."/>
            <person name="Baroni T.J."/>
            <person name="Aanen D.K."/>
        </authorList>
    </citation>
    <scope>NUCLEOTIDE SEQUENCE</scope>
    <source>
        <strain evidence="4">D49</strain>
    </source>
</reference>
<evidence type="ECO:0000313" key="5">
    <source>
        <dbReference type="Proteomes" id="UP000717328"/>
    </source>
</evidence>
<keyword evidence="5" id="KW-1185">Reference proteome</keyword>
<dbReference type="PROSITE" id="PS50157">
    <property type="entry name" value="ZINC_FINGER_C2H2_2"/>
    <property type="match status" value="1"/>
</dbReference>
<sequence>MNTHNNLKPFPCGYPGCPRMFTVRSNAKRHLRTHGVDISAPRETPTLPYIVGFDTPTVVSEPAGAAPHELAKTPYKLRWMPPSLSAQTNASNLTSLSDEESDSDDAQEEDLSSRSGDWDSRLTIPLQPVSPDSAHGNDPHRPFEERDSFVKAPPYPYHPSQVCLFSI</sequence>
<dbReference type="Proteomes" id="UP000717328">
    <property type="component" value="Unassembled WGS sequence"/>
</dbReference>
<evidence type="ECO:0000313" key="4">
    <source>
        <dbReference type="EMBL" id="KAG5654436.1"/>
    </source>
</evidence>
<dbReference type="PROSITE" id="PS00028">
    <property type="entry name" value="ZINC_FINGER_C2H2_1"/>
    <property type="match status" value="1"/>
</dbReference>
<proteinExistence type="predicted"/>
<feature type="compositionally biased region" description="Acidic residues" evidence="2">
    <location>
        <begin position="97"/>
        <end position="110"/>
    </location>
</feature>
<feature type="compositionally biased region" description="Basic and acidic residues" evidence="2">
    <location>
        <begin position="135"/>
        <end position="149"/>
    </location>
</feature>
<dbReference type="Gene3D" id="3.30.160.60">
    <property type="entry name" value="Classic Zinc Finger"/>
    <property type="match status" value="1"/>
</dbReference>
<dbReference type="InterPro" id="IPR036236">
    <property type="entry name" value="Znf_C2H2_sf"/>
</dbReference>
<dbReference type="OrthoDB" id="6077919at2759"/>
<protein>
    <recommendedName>
        <fullName evidence="3">C2H2-type domain-containing protein</fullName>
    </recommendedName>
</protein>
<reference evidence="4" key="1">
    <citation type="submission" date="2021-02" db="EMBL/GenBank/DDBJ databases">
        <authorList>
            <person name="Nieuwenhuis M."/>
            <person name="Van De Peppel L.J.J."/>
        </authorList>
    </citation>
    <scope>NUCLEOTIDE SEQUENCE</scope>
    <source>
        <strain evidence="4">D49</strain>
    </source>
</reference>
<organism evidence="4 5">
    <name type="scientific">Sphagnurus paluster</name>
    <dbReference type="NCBI Taxonomy" id="117069"/>
    <lineage>
        <taxon>Eukaryota</taxon>
        <taxon>Fungi</taxon>
        <taxon>Dikarya</taxon>
        <taxon>Basidiomycota</taxon>
        <taxon>Agaricomycotina</taxon>
        <taxon>Agaricomycetes</taxon>
        <taxon>Agaricomycetidae</taxon>
        <taxon>Agaricales</taxon>
        <taxon>Tricholomatineae</taxon>
        <taxon>Lyophyllaceae</taxon>
        <taxon>Sphagnurus</taxon>
    </lineage>
</organism>
<dbReference type="SUPFAM" id="SSF57667">
    <property type="entry name" value="beta-beta-alpha zinc fingers"/>
    <property type="match status" value="1"/>
</dbReference>
<keyword evidence="1" id="KW-0863">Zinc-finger</keyword>
<keyword evidence="1" id="KW-0479">Metal-binding</keyword>
<accession>A0A9P7KPF6</accession>
<evidence type="ECO:0000256" key="2">
    <source>
        <dbReference type="SAM" id="MobiDB-lite"/>
    </source>
</evidence>
<feature type="region of interest" description="Disordered" evidence="2">
    <location>
        <begin position="81"/>
        <end position="158"/>
    </location>
</feature>
<dbReference type="AlphaFoldDB" id="A0A9P7KPF6"/>
<name>A0A9P7KPF6_9AGAR</name>